<gene>
    <name evidence="2" type="ORF">GCM10010446_31470</name>
</gene>
<dbReference type="Proteomes" id="UP001500403">
    <property type="component" value="Unassembled WGS sequence"/>
</dbReference>
<keyword evidence="3" id="KW-1185">Reference proteome</keyword>
<feature type="compositionally biased region" description="Basic and acidic residues" evidence="1">
    <location>
        <begin position="90"/>
        <end position="101"/>
    </location>
</feature>
<reference evidence="3" key="1">
    <citation type="journal article" date="2019" name="Int. J. Syst. Evol. Microbiol.">
        <title>The Global Catalogue of Microorganisms (GCM) 10K type strain sequencing project: providing services to taxonomists for standard genome sequencing and annotation.</title>
        <authorList>
            <consortium name="The Broad Institute Genomics Platform"/>
            <consortium name="The Broad Institute Genome Sequencing Center for Infectious Disease"/>
            <person name="Wu L."/>
            <person name="Ma J."/>
        </authorList>
    </citation>
    <scope>NUCLEOTIDE SEQUENCE [LARGE SCALE GENOMIC DNA]</scope>
    <source>
        <strain evidence="3">JCM 9088</strain>
    </source>
</reference>
<sequence>MRERLRPLARRHGAEIQQQHNASPSRDRNLLVRPALGTLVPMGVGVAADKWTCTGGRWAAGERPAAGRNWRCRIRRSAGLGRTRSGRRRREVEGAFRGEND</sequence>
<evidence type="ECO:0000256" key="1">
    <source>
        <dbReference type="SAM" id="MobiDB-lite"/>
    </source>
</evidence>
<accession>A0ABP6JRK1</accession>
<comment type="caution">
    <text evidence="2">The sequence shown here is derived from an EMBL/GenBank/DDBJ whole genome shotgun (WGS) entry which is preliminary data.</text>
</comment>
<proteinExistence type="predicted"/>
<name>A0ABP6JRK1_9ACTN</name>
<protein>
    <submittedName>
        <fullName evidence="2">Uncharacterized protein</fullName>
    </submittedName>
</protein>
<feature type="region of interest" description="Disordered" evidence="1">
    <location>
        <begin position="1"/>
        <end position="29"/>
    </location>
</feature>
<organism evidence="2 3">
    <name type="scientific">Streptomyces enissocaesilis</name>
    <dbReference type="NCBI Taxonomy" id="332589"/>
    <lineage>
        <taxon>Bacteria</taxon>
        <taxon>Bacillati</taxon>
        <taxon>Actinomycetota</taxon>
        <taxon>Actinomycetes</taxon>
        <taxon>Kitasatosporales</taxon>
        <taxon>Streptomycetaceae</taxon>
        <taxon>Streptomyces</taxon>
        <taxon>Streptomyces rochei group</taxon>
    </lineage>
</organism>
<feature type="region of interest" description="Disordered" evidence="1">
    <location>
        <begin position="79"/>
        <end position="101"/>
    </location>
</feature>
<dbReference type="EMBL" id="BAAAUD010000034">
    <property type="protein sequence ID" value="GAA2943916.1"/>
    <property type="molecule type" value="Genomic_DNA"/>
</dbReference>
<evidence type="ECO:0000313" key="3">
    <source>
        <dbReference type="Proteomes" id="UP001500403"/>
    </source>
</evidence>
<evidence type="ECO:0000313" key="2">
    <source>
        <dbReference type="EMBL" id="GAA2943916.1"/>
    </source>
</evidence>